<evidence type="ECO:0000313" key="2">
    <source>
        <dbReference type="EMBL" id="TWE12001.1"/>
    </source>
</evidence>
<dbReference type="EMBL" id="VIVQ01000001">
    <property type="protein sequence ID" value="TWE12001.1"/>
    <property type="molecule type" value="Genomic_DNA"/>
</dbReference>
<evidence type="ECO:0008006" key="4">
    <source>
        <dbReference type="Google" id="ProtNLM"/>
    </source>
</evidence>
<feature type="compositionally biased region" description="Polar residues" evidence="1">
    <location>
        <begin position="299"/>
        <end position="313"/>
    </location>
</feature>
<dbReference type="OrthoDB" id="116799at2"/>
<dbReference type="InterPro" id="IPR024078">
    <property type="entry name" value="LmbE-like_dom_sf"/>
</dbReference>
<name>A0A561E8S0_9MICO</name>
<organism evidence="2 3">
    <name type="scientific">Rudaeicoccus suwonensis</name>
    <dbReference type="NCBI Taxonomy" id="657409"/>
    <lineage>
        <taxon>Bacteria</taxon>
        <taxon>Bacillati</taxon>
        <taxon>Actinomycetota</taxon>
        <taxon>Actinomycetes</taxon>
        <taxon>Micrococcales</taxon>
        <taxon>Dermacoccaceae</taxon>
        <taxon>Rudaeicoccus</taxon>
    </lineage>
</organism>
<dbReference type="AlphaFoldDB" id="A0A561E8S0"/>
<feature type="region of interest" description="Disordered" evidence="1">
    <location>
        <begin position="298"/>
        <end position="323"/>
    </location>
</feature>
<evidence type="ECO:0000313" key="3">
    <source>
        <dbReference type="Proteomes" id="UP000318297"/>
    </source>
</evidence>
<evidence type="ECO:0000256" key="1">
    <source>
        <dbReference type="SAM" id="MobiDB-lite"/>
    </source>
</evidence>
<proteinExistence type="predicted"/>
<protein>
    <recommendedName>
        <fullName evidence="4">GlcNAc-PI de-N-acetylase</fullName>
    </recommendedName>
</protein>
<accession>A0A561E8S0</accession>
<sequence length="323" mass="34629">MTHHAAAAAGPLGLSHSETLVLSPHLDDAWLSAAAVLQQGIAEVWTVFAGTPDPAQRSPWDLACGFADSDQTMAARLAEDATAFEGTELAVRRLPFVEGGYAGADRQRDLAQFADLLRQWLDAHPGGTVVAPVCAGVQVAPALWERLGLNDFRSRVVGSSGPEPELSTHVSAAPADAATTSRDGIRALAIQAVRTAMHADLQRRRRRAQRRGLAVNPDHVAVRDIALQVCAQPPATRVVFYEDLPYLWHQRGAAEAAAVARSRGLTLSELTVDVDVADKIARIGCYASQLAPLDAKGRLTSTDHVPSTETYWSSRPARTMQAR</sequence>
<keyword evidence="3" id="KW-1185">Reference proteome</keyword>
<dbReference type="RefSeq" id="WP_145225659.1">
    <property type="nucleotide sequence ID" value="NZ_VIVQ01000001.1"/>
</dbReference>
<reference evidence="2 3" key="1">
    <citation type="submission" date="2019-06" db="EMBL/GenBank/DDBJ databases">
        <title>Sequencing the genomes of 1000 actinobacteria strains.</title>
        <authorList>
            <person name="Klenk H.-P."/>
        </authorList>
    </citation>
    <scope>NUCLEOTIDE SEQUENCE [LARGE SCALE GENOMIC DNA]</scope>
    <source>
        <strain evidence="2 3">DSM 19560</strain>
    </source>
</reference>
<gene>
    <name evidence="2" type="ORF">BKA23_0797</name>
</gene>
<comment type="caution">
    <text evidence="2">The sequence shown here is derived from an EMBL/GenBank/DDBJ whole genome shotgun (WGS) entry which is preliminary data.</text>
</comment>
<dbReference type="Proteomes" id="UP000318297">
    <property type="component" value="Unassembled WGS sequence"/>
</dbReference>
<dbReference type="Gene3D" id="3.40.50.10320">
    <property type="entry name" value="LmbE-like"/>
    <property type="match status" value="1"/>
</dbReference>
<dbReference type="SUPFAM" id="SSF102588">
    <property type="entry name" value="LmbE-like"/>
    <property type="match status" value="2"/>
</dbReference>